<dbReference type="HAMAP" id="MF_00147_B">
    <property type="entry name" value="TIM_B"/>
    <property type="match status" value="1"/>
</dbReference>
<sequence>MNGSRSLVSDFSALTDGVNTDTVDVVICPPACYLPAFENAGFALGGQTLSELDNGAHTGDISADMLKEFGCQYVIVGHSERREDHGESNELVAKKALKAIENDLVPIVCVGESLATREAGELEDFLAAQLDALTATLSAQQLAKAVIAYEPIWAIGTGVTASPQQAQEAHAFIRAHLAKFDADVASGLQLLYGGSVKADNAAELFAQPDIDGGLIGGASLKVDDFRKICQAAG</sequence>
<comment type="pathway">
    <text evidence="8 9">Carbohydrate biosynthesis; gluconeogenesis.</text>
</comment>
<comment type="function">
    <text evidence="8">Involved in the gluconeogenesis. Catalyzes stereospecifically the conversion of dihydroxyacetone phosphate (DHAP) to D-glyceraldehyde-3-phosphate (G3P).</text>
</comment>
<organism evidence="10 11">
    <name type="scientific">Marisediminitalea aggregata</name>
    <dbReference type="NCBI Taxonomy" id="634436"/>
    <lineage>
        <taxon>Bacteria</taxon>
        <taxon>Pseudomonadati</taxon>
        <taxon>Pseudomonadota</taxon>
        <taxon>Gammaproteobacteria</taxon>
        <taxon>Alteromonadales</taxon>
        <taxon>Alteromonadaceae</taxon>
        <taxon>Marisediminitalea</taxon>
    </lineage>
</organism>
<comment type="pathway">
    <text evidence="1 8 9">Carbohydrate degradation; glycolysis; D-glyceraldehyde 3-phosphate from glycerone phosphate: step 1/1.</text>
</comment>
<comment type="subunit">
    <text evidence="8 9">Homodimer.</text>
</comment>
<keyword evidence="5 8" id="KW-0963">Cytoplasm</keyword>
<dbReference type="FunFam" id="3.20.20.70:FF:000016">
    <property type="entry name" value="Triosephosphate isomerase"/>
    <property type="match status" value="1"/>
</dbReference>
<dbReference type="GO" id="GO:0046166">
    <property type="term" value="P:glyceraldehyde-3-phosphate biosynthetic process"/>
    <property type="evidence" value="ECO:0007669"/>
    <property type="project" value="TreeGrafter"/>
</dbReference>
<dbReference type="PROSITE" id="PS00171">
    <property type="entry name" value="TIM_1"/>
    <property type="match status" value="1"/>
</dbReference>
<evidence type="ECO:0000256" key="4">
    <source>
        <dbReference type="ARBA" id="ARBA00022432"/>
    </source>
</evidence>
<evidence type="ECO:0000256" key="7">
    <source>
        <dbReference type="ARBA" id="ARBA00023235"/>
    </source>
</evidence>
<dbReference type="STRING" id="634436.SAMN05216361_1881"/>
<dbReference type="NCBIfam" id="TIGR00419">
    <property type="entry name" value="tim"/>
    <property type="match status" value="1"/>
</dbReference>
<dbReference type="PANTHER" id="PTHR21139:SF42">
    <property type="entry name" value="TRIOSEPHOSPHATE ISOMERASE"/>
    <property type="match status" value="1"/>
</dbReference>
<dbReference type="CDD" id="cd00311">
    <property type="entry name" value="TIM"/>
    <property type="match status" value="1"/>
</dbReference>
<proteinExistence type="inferred from homology"/>
<dbReference type="Gene3D" id="3.20.20.70">
    <property type="entry name" value="Aldolase class I"/>
    <property type="match status" value="1"/>
</dbReference>
<comment type="catalytic activity">
    <reaction evidence="8 9">
        <text>D-glyceraldehyde 3-phosphate = dihydroxyacetone phosphate</text>
        <dbReference type="Rhea" id="RHEA:18585"/>
        <dbReference type="ChEBI" id="CHEBI:57642"/>
        <dbReference type="ChEBI" id="CHEBI:59776"/>
        <dbReference type="EC" id="5.3.1.1"/>
    </reaction>
</comment>
<dbReference type="EMBL" id="FQWD01000003">
    <property type="protein sequence ID" value="SHG33845.1"/>
    <property type="molecule type" value="Genomic_DNA"/>
</dbReference>
<feature type="active site" description="Proton acceptor" evidence="8">
    <location>
        <position position="150"/>
    </location>
</feature>
<dbReference type="GO" id="GO:0006094">
    <property type="term" value="P:gluconeogenesis"/>
    <property type="evidence" value="ECO:0007669"/>
    <property type="project" value="UniProtKB-UniRule"/>
</dbReference>
<dbReference type="UniPathway" id="UPA00109">
    <property type="reaction ID" value="UER00189"/>
</dbReference>
<feature type="binding site" evidence="8">
    <location>
        <begin position="216"/>
        <end position="217"/>
    </location>
    <ligand>
        <name>substrate</name>
    </ligand>
</feature>
<evidence type="ECO:0000256" key="8">
    <source>
        <dbReference type="HAMAP-Rule" id="MF_00147"/>
    </source>
</evidence>
<dbReference type="InterPro" id="IPR022896">
    <property type="entry name" value="TrioseP_Isoase_bac/euk"/>
</dbReference>
<dbReference type="GO" id="GO:0019563">
    <property type="term" value="P:glycerol catabolic process"/>
    <property type="evidence" value="ECO:0007669"/>
    <property type="project" value="TreeGrafter"/>
</dbReference>
<dbReference type="GO" id="GO:0006096">
    <property type="term" value="P:glycolytic process"/>
    <property type="evidence" value="ECO:0007669"/>
    <property type="project" value="UniProtKB-UniRule"/>
</dbReference>
<comment type="pathway">
    <text evidence="2">Carbohydrate metabolism; erythritol degradation.</text>
</comment>
<protein>
    <recommendedName>
        <fullName evidence="8 9">Triosephosphate isomerase</fullName>
        <shortName evidence="8">TIM</shortName>
        <shortName evidence="8">TPI</shortName>
        <ecNumber evidence="8 9">5.3.1.1</ecNumber>
    </recommendedName>
    <alternativeName>
        <fullName evidence="8">Triose-phosphate isomerase</fullName>
    </alternativeName>
</protein>
<dbReference type="Pfam" id="PF00121">
    <property type="entry name" value="TIM"/>
    <property type="match status" value="1"/>
</dbReference>
<gene>
    <name evidence="8" type="primary">tpiA</name>
    <name evidence="10" type="ORF">SAMN05216361_1881</name>
</gene>
<evidence type="ECO:0000256" key="9">
    <source>
        <dbReference type="RuleBase" id="RU363013"/>
    </source>
</evidence>
<keyword evidence="11" id="KW-1185">Reference proteome</keyword>
<evidence type="ECO:0000256" key="3">
    <source>
        <dbReference type="ARBA" id="ARBA00007422"/>
    </source>
</evidence>
<keyword evidence="4 8" id="KW-0312">Gluconeogenesis</keyword>
<dbReference type="GO" id="GO:0004807">
    <property type="term" value="F:triose-phosphate isomerase activity"/>
    <property type="evidence" value="ECO:0007669"/>
    <property type="project" value="UniProtKB-UniRule"/>
</dbReference>
<dbReference type="PANTHER" id="PTHR21139">
    <property type="entry name" value="TRIOSEPHOSPHATE ISOMERASE"/>
    <property type="match status" value="1"/>
</dbReference>
<feature type="binding site" evidence="8">
    <location>
        <position position="195"/>
    </location>
    <ligand>
        <name>substrate</name>
    </ligand>
</feature>
<dbReference type="PROSITE" id="PS51440">
    <property type="entry name" value="TIM_2"/>
    <property type="match status" value="1"/>
</dbReference>
<evidence type="ECO:0000256" key="5">
    <source>
        <dbReference type="ARBA" id="ARBA00022490"/>
    </source>
</evidence>
<dbReference type="InterPro" id="IPR035990">
    <property type="entry name" value="TIM_sf"/>
</dbReference>
<evidence type="ECO:0000256" key="2">
    <source>
        <dbReference type="ARBA" id="ARBA00004939"/>
    </source>
</evidence>
<evidence type="ECO:0000256" key="6">
    <source>
        <dbReference type="ARBA" id="ARBA00023152"/>
    </source>
</evidence>
<feature type="binding site" evidence="8">
    <location>
        <position position="156"/>
    </location>
    <ligand>
        <name>substrate</name>
    </ligand>
</feature>
<accession>A0A1M5J0E1</accession>
<dbReference type="UniPathway" id="UPA00138"/>
<name>A0A1M5J0E1_9ALTE</name>
<dbReference type="GO" id="GO:0005829">
    <property type="term" value="C:cytosol"/>
    <property type="evidence" value="ECO:0007669"/>
    <property type="project" value="TreeGrafter"/>
</dbReference>
<comment type="subcellular location">
    <subcellularLocation>
        <location evidence="8 9">Cytoplasm</location>
    </subcellularLocation>
</comment>
<dbReference type="AlphaFoldDB" id="A0A1M5J0E1"/>
<dbReference type="SUPFAM" id="SSF51351">
    <property type="entry name" value="Triosephosphate isomerase (TIM)"/>
    <property type="match status" value="1"/>
</dbReference>
<keyword evidence="6 8" id="KW-0324">Glycolysis</keyword>
<comment type="caution">
    <text evidence="8">Lacks conserved residue(s) required for the propagation of feature annotation.</text>
</comment>
<evidence type="ECO:0000313" key="10">
    <source>
        <dbReference type="EMBL" id="SHG33845.1"/>
    </source>
</evidence>
<comment type="similarity">
    <text evidence="3 8 9">Belongs to the triosephosphate isomerase family.</text>
</comment>
<dbReference type="InterPro" id="IPR013785">
    <property type="entry name" value="Aldolase_TIM"/>
</dbReference>
<reference evidence="11" key="1">
    <citation type="submission" date="2016-11" db="EMBL/GenBank/DDBJ databases">
        <authorList>
            <person name="Varghese N."/>
            <person name="Submissions S."/>
        </authorList>
    </citation>
    <scope>NUCLEOTIDE SEQUENCE [LARGE SCALE GENOMIC DNA]</scope>
    <source>
        <strain evidence="11">CGMCC 1.8995</strain>
    </source>
</reference>
<evidence type="ECO:0000256" key="1">
    <source>
        <dbReference type="ARBA" id="ARBA00004680"/>
    </source>
</evidence>
<dbReference type="InterPro" id="IPR020861">
    <property type="entry name" value="Triosephosphate_isomerase_AS"/>
</dbReference>
<dbReference type="InterPro" id="IPR000652">
    <property type="entry name" value="Triosephosphate_isomerase"/>
</dbReference>
<evidence type="ECO:0000313" key="11">
    <source>
        <dbReference type="Proteomes" id="UP000184520"/>
    </source>
</evidence>
<dbReference type="EC" id="5.3.1.1" evidence="8 9"/>
<feature type="active site" description="Electrophile" evidence="8">
    <location>
        <position position="78"/>
    </location>
</feature>
<dbReference type="Proteomes" id="UP000184520">
    <property type="component" value="Unassembled WGS sequence"/>
</dbReference>
<keyword evidence="7 8" id="KW-0413">Isomerase</keyword>